<evidence type="ECO:0000259" key="2">
    <source>
        <dbReference type="PROSITE" id="PS50969"/>
    </source>
</evidence>
<dbReference type="VEuPathDB" id="MicrosporidiaDB:NCER_100834"/>
<keyword evidence="1" id="KW-0496">Mitochondrion</keyword>
<dbReference type="InterPro" id="IPR050365">
    <property type="entry name" value="TIM50"/>
</dbReference>
<evidence type="ECO:0000256" key="1">
    <source>
        <dbReference type="RuleBase" id="RU365079"/>
    </source>
</evidence>
<dbReference type="PROSITE" id="PS50969">
    <property type="entry name" value="FCP1"/>
    <property type="match status" value="1"/>
</dbReference>
<accession>A0A0F9WRE8</accession>
<comment type="subunit">
    <text evidence="1">Component of the TIM23 complex.</text>
</comment>
<protein>
    <recommendedName>
        <fullName evidence="1">Mitochondrial import inner membrane translocase subunit TIM50</fullName>
    </recommendedName>
</protein>
<dbReference type="GO" id="GO:0015031">
    <property type="term" value="P:protein transport"/>
    <property type="evidence" value="ECO:0007669"/>
    <property type="project" value="UniProtKB-KW"/>
</dbReference>
<proteinExistence type="inferred from homology"/>
<keyword evidence="1" id="KW-0809">Transit peptide</keyword>
<comment type="similarity">
    <text evidence="1">Belongs to the TIM50 family.</text>
</comment>
<dbReference type="RefSeq" id="XP_024331230.1">
    <property type="nucleotide sequence ID" value="XM_024474337.1"/>
</dbReference>
<sequence>MGKYLIVLDLNDTILAKIKKSDKKTLSKLSKEQVGKLYRCTNYYLIERPNTKLFVDFLEDHKLDYIFWSTSMRHNLEKMLPFLCEIGYKKALGYLSQEDCEEGIITEKIKAEKSIKNLNKVCKVFKREIDDVILIDNSVEKHIKGQNFIQISDINLLEDNELLVLCKKLDKFIGCQKKCFIKISKENIQFI</sequence>
<evidence type="ECO:0000313" key="4">
    <source>
        <dbReference type="Proteomes" id="UP000034350"/>
    </source>
</evidence>
<dbReference type="AlphaFoldDB" id="A0A0F9WRE8"/>
<dbReference type="GeneID" id="36319253"/>
<comment type="subcellular location">
    <subcellularLocation>
        <location evidence="1">Mitochondrion inner membrane</location>
        <topology evidence="1">Single-pass membrane protein</topology>
    </subcellularLocation>
</comment>
<feature type="domain" description="FCP1 homology" evidence="2">
    <location>
        <begin position="1"/>
        <end position="176"/>
    </location>
</feature>
<dbReference type="OrthoDB" id="1711508at2759"/>
<dbReference type="Pfam" id="PF03031">
    <property type="entry name" value="NIF"/>
    <property type="match status" value="1"/>
</dbReference>
<reference evidence="3 4" key="1">
    <citation type="journal article" date="2015" name="Environ. Microbiol.">
        <title>Genome analyses suggest the presence of polyploidy and recent human-driven expansions in eight global populations of the honeybee pathogen Nosema ceranae.</title>
        <authorList>
            <person name="Pelin A."/>
            <person name="Selman M."/>
            <person name="Aris-Brosou S."/>
            <person name="Farinelli L."/>
            <person name="Corradi N."/>
        </authorList>
    </citation>
    <scope>NUCLEOTIDE SEQUENCE [LARGE SCALE GENOMIC DNA]</scope>
    <source>
        <strain evidence="3 4">PA08 1199</strain>
    </source>
</reference>
<keyword evidence="1" id="KW-0653">Protein transport</keyword>
<comment type="caution">
    <text evidence="3">The sequence shown here is derived from an EMBL/GenBank/DDBJ whole genome shotgun (WGS) entry which is preliminary data.</text>
</comment>
<comment type="function">
    <text evidence="1">Essential component of the TIM23 complex, a complex that mediates the translocation of transit peptide-containing proteins across the mitochondrial inner membrane.</text>
</comment>
<gene>
    <name evidence="3" type="ORF">AAJ76_1900010255</name>
</gene>
<name>A0A0F9WRE8_9MICR</name>
<keyword evidence="4" id="KW-1185">Reference proteome</keyword>
<dbReference type="Proteomes" id="UP000034350">
    <property type="component" value="Unassembled WGS sequence"/>
</dbReference>
<keyword evidence="1" id="KW-0813">Transport</keyword>
<dbReference type="OMA" id="WTTAMEH"/>
<dbReference type="InterPro" id="IPR023214">
    <property type="entry name" value="HAD_sf"/>
</dbReference>
<dbReference type="SUPFAM" id="SSF56784">
    <property type="entry name" value="HAD-like"/>
    <property type="match status" value="1"/>
</dbReference>
<dbReference type="PANTHER" id="PTHR12210">
    <property type="entry name" value="DULLARD PROTEIN PHOSPHATASE"/>
    <property type="match status" value="1"/>
</dbReference>
<dbReference type="VEuPathDB" id="MicrosporidiaDB:AAJ76_1900010255"/>
<organism evidence="3 4">
    <name type="scientific">Vairimorpha ceranae</name>
    <dbReference type="NCBI Taxonomy" id="40302"/>
    <lineage>
        <taxon>Eukaryota</taxon>
        <taxon>Fungi</taxon>
        <taxon>Fungi incertae sedis</taxon>
        <taxon>Microsporidia</taxon>
        <taxon>Nosematidae</taxon>
        <taxon>Vairimorpha</taxon>
    </lineage>
</organism>
<keyword evidence="1" id="KW-0811">Translocation</keyword>
<evidence type="ECO:0000313" key="3">
    <source>
        <dbReference type="EMBL" id="KKO75488.1"/>
    </source>
</evidence>
<dbReference type="Gene3D" id="3.40.50.1000">
    <property type="entry name" value="HAD superfamily/HAD-like"/>
    <property type="match status" value="1"/>
</dbReference>
<dbReference type="InterPro" id="IPR004274">
    <property type="entry name" value="FCP1_dom"/>
</dbReference>
<dbReference type="EMBL" id="JPQZ01000019">
    <property type="protein sequence ID" value="KKO75488.1"/>
    <property type="molecule type" value="Genomic_DNA"/>
</dbReference>
<dbReference type="VEuPathDB" id="MicrosporidiaDB:G9O61_00g021250"/>
<dbReference type="GO" id="GO:0005744">
    <property type="term" value="C:TIM23 mitochondrial import inner membrane translocase complex"/>
    <property type="evidence" value="ECO:0007669"/>
    <property type="project" value="UniProtKB-UniRule"/>
</dbReference>
<dbReference type="InterPro" id="IPR036412">
    <property type="entry name" value="HAD-like_sf"/>
</dbReference>